<dbReference type="PANTHER" id="PTHR10622">
    <property type="entry name" value="HET DOMAIN-CONTAINING PROTEIN"/>
    <property type="match status" value="1"/>
</dbReference>
<sequence>MFAWYQKAEICYAYLDDVVQEGCSGIIPDGVGNSEFRLHAELRGSKWFTRGWTLQELIAPRVLLMLNVDWVDIGYKRDLCYILHCITGIDEAMLRGTAKLESFSIAKRMSWAADRQTTWPEDIAYSLMGIFNVNLPLIYGEGDKAFLRLQEEIIRNSDDHSIFAWERDTVSINNPSGILSHAPADFKFSANIVPVKMSGLPFDVTNRGIRLQLNLSRGRAIILPCQDTSRNNWFVTVGVMRKSEESVASYLRQFVRVGPKLSHRQSYWSFSSGFRRGTGDVYVAKV</sequence>
<dbReference type="Proteomes" id="UP000637239">
    <property type="component" value="Chromosome 2"/>
</dbReference>
<proteinExistence type="predicted"/>
<dbReference type="Pfam" id="PF26640">
    <property type="entry name" value="DUF8212"/>
    <property type="match status" value="1"/>
</dbReference>
<evidence type="ECO:0000313" key="3">
    <source>
        <dbReference type="Proteomes" id="UP000637239"/>
    </source>
</evidence>
<dbReference type="GeneID" id="66979707"/>
<dbReference type="AlphaFoldDB" id="A0A7R7VIH9"/>
<name>A0A7R7VIH9_ASPCH</name>
<feature type="domain" description="DUF8212" evidence="1">
    <location>
        <begin position="144"/>
        <end position="174"/>
    </location>
</feature>
<dbReference type="InterPro" id="IPR058525">
    <property type="entry name" value="DUF8212"/>
</dbReference>
<keyword evidence="3" id="KW-1185">Reference proteome</keyword>
<evidence type="ECO:0000313" key="2">
    <source>
        <dbReference type="EMBL" id="BCR85348.1"/>
    </source>
</evidence>
<dbReference type="RefSeq" id="XP_043133870.1">
    <property type="nucleotide sequence ID" value="XM_043285149.1"/>
</dbReference>
<protein>
    <recommendedName>
        <fullName evidence="1">DUF8212 domain-containing protein</fullName>
    </recommendedName>
</protein>
<evidence type="ECO:0000259" key="1">
    <source>
        <dbReference type="Pfam" id="PF26640"/>
    </source>
</evidence>
<dbReference type="EMBL" id="AP024417">
    <property type="protein sequence ID" value="BCR85348.1"/>
    <property type="molecule type" value="Genomic_DNA"/>
</dbReference>
<reference evidence="2" key="1">
    <citation type="submission" date="2021-01" db="EMBL/GenBank/DDBJ databases">
        <authorList>
            <consortium name="Aspergillus chevalieri M1 genome sequencing consortium"/>
            <person name="Kazuki M."/>
            <person name="Futagami T."/>
        </authorList>
    </citation>
    <scope>NUCLEOTIDE SEQUENCE</scope>
    <source>
        <strain evidence="2">M1</strain>
    </source>
</reference>
<reference evidence="2" key="2">
    <citation type="submission" date="2021-02" db="EMBL/GenBank/DDBJ databases">
        <title>Aspergillus chevalieri M1 genome sequence.</title>
        <authorList>
            <person name="Kadooka C."/>
            <person name="Mori K."/>
            <person name="Futagami T."/>
        </authorList>
    </citation>
    <scope>NUCLEOTIDE SEQUENCE</scope>
    <source>
        <strain evidence="2">M1</strain>
    </source>
</reference>
<accession>A0A7R7VIH9</accession>
<gene>
    <name evidence="2" type="ORF">ACHE_20806A</name>
</gene>
<dbReference type="PANTHER" id="PTHR10622:SF12">
    <property type="entry name" value="HET DOMAIN-CONTAINING PROTEIN"/>
    <property type="match status" value="1"/>
</dbReference>
<dbReference type="KEGG" id="ache:ACHE_20806A"/>
<organism evidence="2 3">
    <name type="scientific">Aspergillus chevalieri</name>
    <name type="common">Eurotium chevalieri</name>
    <dbReference type="NCBI Taxonomy" id="182096"/>
    <lineage>
        <taxon>Eukaryota</taxon>
        <taxon>Fungi</taxon>
        <taxon>Dikarya</taxon>
        <taxon>Ascomycota</taxon>
        <taxon>Pezizomycotina</taxon>
        <taxon>Eurotiomycetes</taxon>
        <taxon>Eurotiomycetidae</taxon>
        <taxon>Eurotiales</taxon>
        <taxon>Aspergillaceae</taxon>
        <taxon>Aspergillus</taxon>
        <taxon>Aspergillus subgen. Aspergillus</taxon>
    </lineage>
</organism>